<evidence type="ECO:0000313" key="1">
    <source>
        <dbReference type="EMBL" id="CAI6096694.1"/>
    </source>
</evidence>
<comment type="caution">
    <text evidence="1">The sequence shown here is derived from an EMBL/GenBank/DDBJ whole genome shotgun (WGS) entry which is preliminary data.</text>
</comment>
<organism evidence="1 2">
    <name type="scientific">Clonostachys chloroleuca</name>
    <dbReference type="NCBI Taxonomy" id="1926264"/>
    <lineage>
        <taxon>Eukaryota</taxon>
        <taxon>Fungi</taxon>
        <taxon>Dikarya</taxon>
        <taxon>Ascomycota</taxon>
        <taxon>Pezizomycotina</taxon>
        <taxon>Sordariomycetes</taxon>
        <taxon>Hypocreomycetidae</taxon>
        <taxon>Hypocreales</taxon>
        <taxon>Bionectriaceae</taxon>
        <taxon>Clonostachys</taxon>
    </lineage>
</organism>
<reference evidence="1" key="1">
    <citation type="submission" date="2023-01" db="EMBL/GenBank/DDBJ databases">
        <authorList>
            <person name="Piombo E."/>
        </authorList>
    </citation>
    <scope>NUCLEOTIDE SEQUENCE</scope>
</reference>
<dbReference type="EMBL" id="CABFNP030001284">
    <property type="protein sequence ID" value="CAI6096694.1"/>
    <property type="molecule type" value="Genomic_DNA"/>
</dbReference>
<accession>A0AA35MHI2</accession>
<keyword evidence="2" id="KW-1185">Reference proteome</keyword>
<proteinExistence type="predicted"/>
<protein>
    <submittedName>
        <fullName evidence="1">Uncharacterized protein</fullName>
    </submittedName>
</protein>
<name>A0AA35MHI2_9HYPO</name>
<sequence length="78" mass="8417">MPQSAARAPLVLFLDDDEMAGAEIVHFVIQPSLNLACDSDGKAGDEHIIGSLVPNLANLWPLAPMLIYFERTRKGGVV</sequence>
<gene>
    <name evidence="1" type="ORF">CCHLO57077_00003164</name>
</gene>
<evidence type="ECO:0000313" key="2">
    <source>
        <dbReference type="Proteomes" id="UP001160390"/>
    </source>
</evidence>
<dbReference type="AlphaFoldDB" id="A0AA35MHI2"/>
<dbReference type="Proteomes" id="UP001160390">
    <property type="component" value="Unassembled WGS sequence"/>
</dbReference>